<dbReference type="Gene3D" id="2.60.120.330">
    <property type="entry name" value="B-lactam Antibiotic, Isopenicillin N Synthase, Chain"/>
    <property type="match status" value="1"/>
</dbReference>
<evidence type="ECO:0000256" key="1">
    <source>
        <dbReference type="ARBA" id="ARBA00007730"/>
    </source>
</evidence>
<accession>A0ABT4AB42</accession>
<keyword evidence="6" id="KW-1185">Reference proteome</keyword>
<feature type="domain" description="Aspartyl/asparaginy/proline hydroxylase" evidence="4">
    <location>
        <begin position="89"/>
        <end position="246"/>
    </location>
</feature>
<reference evidence="5 6" key="1">
    <citation type="submission" date="2022-11" db="EMBL/GenBank/DDBJ databases">
        <title>Minimal conservation of predation-associated metabolite biosynthetic gene clusters underscores biosynthetic potential of Myxococcota including descriptions for ten novel species: Archangium lansinium sp. nov., Myxococcus landrumus sp. nov., Nannocystis bai.</title>
        <authorList>
            <person name="Ahearne A."/>
            <person name="Stevens C."/>
            <person name="Phillips K."/>
        </authorList>
    </citation>
    <scope>NUCLEOTIDE SEQUENCE [LARGE SCALE GENOMIC DNA]</scope>
    <source>
        <strain evidence="5 6">MIWBW</strain>
    </source>
</reference>
<comment type="caution">
    <text evidence="5">The sequence shown here is derived from an EMBL/GenBank/DDBJ whole genome shotgun (WGS) entry which is preliminary data.</text>
</comment>
<evidence type="ECO:0000313" key="5">
    <source>
        <dbReference type="EMBL" id="MCY1078860.1"/>
    </source>
</evidence>
<dbReference type="SUPFAM" id="SSF51197">
    <property type="entry name" value="Clavaminate synthase-like"/>
    <property type="match status" value="1"/>
</dbReference>
<evidence type="ECO:0000256" key="2">
    <source>
        <dbReference type="ARBA" id="ARBA00022964"/>
    </source>
</evidence>
<proteinExistence type="inferred from homology"/>
<evidence type="ECO:0000259" key="4">
    <source>
        <dbReference type="Pfam" id="PF05118"/>
    </source>
</evidence>
<evidence type="ECO:0000256" key="3">
    <source>
        <dbReference type="ARBA" id="ARBA00023002"/>
    </source>
</evidence>
<comment type="similarity">
    <text evidence="1">Belongs to the aspartyl/asparaginyl beta-hydroxylase family.</text>
</comment>
<dbReference type="Pfam" id="PF05118">
    <property type="entry name" value="Asp_Arg_Hydrox"/>
    <property type="match status" value="1"/>
</dbReference>
<dbReference type="InterPro" id="IPR007803">
    <property type="entry name" value="Asp/Arg/Pro-Hydrxlase"/>
</dbReference>
<dbReference type="EMBL" id="JAPNKA010000001">
    <property type="protein sequence ID" value="MCY1078860.1"/>
    <property type="molecule type" value="Genomic_DNA"/>
</dbReference>
<dbReference type="PANTHER" id="PTHR46332:SF5">
    <property type="entry name" value="ASPARTATE BETA-HYDROXYLASE DOMAIN CONTAINING 2"/>
    <property type="match status" value="1"/>
</dbReference>
<name>A0ABT4AB42_9BACT</name>
<gene>
    <name evidence="5" type="ORF">OV287_30800</name>
</gene>
<dbReference type="InterPro" id="IPR027443">
    <property type="entry name" value="IPNS-like_sf"/>
</dbReference>
<dbReference type="InterPro" id="IPR051821">
    <property type="entry name" value="Asp/Asn_beta-hydroxylase"/>
</dbReference>
<keyword evidence="3" id="KW-0560">Oxidoreductase</keyword>
<dbReference type="PANTHER" id="PTHR46332">
    <property type="entry name" value="ASPARTATE BETA-HYDROXYLASE DOMAIN-CONTAINING PROTEIN 2"/>
    <property type="match status" value="1"/>
</dbReference>
<organism evidence="5 6">
    <name type="scientific">Archangium lansingense</name>
    <dbReference type="NCBI Taxonomy" id="2995310"/>
    <lineage>
        <taxon>Bacteria</taxon>
        <taxon>Pseudomonadati</taxon>
        <taxon>Myxococcota</taxon>
        <taxon>Myxococcia</taxon>
        <taxon>Myxococcales</taxon>
        <taxon>Cystobacterineae</taxon>
        <taxon>Archangiaceae</taxon>
        <taxon>Archangium</taxon>
    </lineage>
</organism>
<protein>
    <submittedName>
        <fullName evidence="5">Aspartyl/asparaginyl beta-hydroxylase domain-containing protein</fullName>
    </submittedName>
</protein>
<keyword evidence="2" id="KW-0223">Dioxygenase</keyword>
<dbReference type="RefSeq" id="WP_267537620.1">
    <property type="nucleotide sequence ID" value="NZ_JAPNKA010000001.1"/>
</dbReference>
<dbReference type="Proteomes" id="UP001207654">
    <property type="component" value="Unassembled WGS sequence"/>
</dbReference>
<evidence type="ECO:0000313" key="6">
    <source>
        <dbReference type="Proteomes" id="UP001207654"/>
    </source>
</evidence>
<sequence>MAIDIPEMLSPEAAEKVQSVLGECIAKHGEAKLHRILEGLQIAFGEKEPRYPHPLQRPELLYIPGLPSKPWYSPDEYPSLKHATRTLEASASAMREEYLRASTEQSHLATYMPGKHEKFYTLQDDSQWMALFLRKEGKLNASNLQACPETARVIDSLAPLLMSDGEAFFSVLKPGTVLPPHHDATNCKLTIHMAITIPPDCGIRVGGEERQWTEGRCVVFDDTFLHEAWNKSTQTRICFIMDVWHPALSEEEIDTLRALIAAVPRNRAQAPAA</sequence>